<dbReference type="InterPro" id="IPR037520">
    <property type="entry name" value="Folliculin/SMCR8_longin"/>
</dbReference>
<dbReference type="GO" id="GO:0032045">
    <property type="term" value="C:guanyl-nucleotide exchange factor complex"/>
    <property type="evidence" value="ECO:0007669"/>
    <property type="project" value="TreeGrafter"/>
</dbReference>
<evidence type="ECO:0000256" key="3">
    <source>
        <dbReference type="ARBA" id="ARBA00022658"/>
    </source>
</evidence>
<dbReference type="Pfam" id="PF11704">
    <property type="entry name" value="Folliculin"/>
    <property type="match status" value="1"/>
</dbReference>
<feature type="compositionally biased region" description="Low complexity" evidence="6">
    <location>
        <begin position="507"/>
        <end position="520"/>
    </location>
</feature>
<dbReference type="InterPro" id="IPR037521">
    <property type="entry name" value="FLCN/SMCR8_DENN"/>
</dbReference>
<evidence type="ECO:0000259" key="7">
    <source>
        <dbReference type="PROSITE" id="PS51834"/>
    </source>
</evidence>
<keyword evidence="3" id="KW-0344">Guanine-nucleotide releasing factor</keyword>
<protein>
    <recommendedName>
        <fullName evidence="7">UDENN FLCN/SMCR8-type domain-containing protein</fullName>
    </recommendedName>
</protein>
<sequence length="841" mass="94026">MSRWQAEPSILRATAFPSGPLNLPQGLDIQPTIAPPTFRPWGSNSANEDIVVLAEFSEIEGPMPLLSIPQLPSLQIDLNDFVVKVLSTDYLNTSGEFRVYEDTQLVQQDLTPGVHVYVHYFTLYDVRARGFVRPMCLSYISADHQKLLYYFSHLKQKFTAATEFLKMSNFTWFSKEMEGLIRDLEYTKDRFIHSQRTTFAPPSLESTRDSPSNEEDANDSPSKNKSSSVVMTVELNESSSNVSLPNPSQLFSEDVPPIDAPDQTKREDPGLSPINDTSPKEEGEEALLKHTTLESLATQLMECQHIVDVIRPHMEKKDIKEDLNNLTELIMSSTHSPLFRAMKDLGMLEKPEVKSQPAICIMSLMKRNFHDMRSIQQLCGVGYVRCLFQLRTIYEKFCKPFLTLRFEDLDSEIYKNPFGSLFIGNMPVINILKNEESSKPSPQTSPYSGLCWDTHFIKFLRHGTSHVSTPDSEFIAVVDNPLDISVISAAADCLEVFSRSGEEKDSSSVQSPESQNSKSESSVKQDSPRTPRDKTDAKDIIEAPGLQGTKDTIDNKSSSSQMTKDKKGGTEEKKKVLVTQSSVTSMSSWTSNPTLDLVEYEDIHEEEGVEEDVSTLAKGELVPQVDIDNRKVISKVCRLAGLVQQFCGVSHCLVHSLLSGRPVLIAAEDVYKPTVIMYVRALSTLLPRAPTAQLPVLRWHTGTVTEHHLQQYKVMGVCIPERLHVQDLMSNATLNQVTVLNIETGHISGVAYSGTLVRGVEHYGRKLFHSNSALQTCLQSIIIGLGLKVYLLHHLMGVTNRTTGEILKGLGVAKGDWDIIIYLATLLQKQLKMKQESLSIN</sequence>
<organism evidence="8">
    <name type="scientific">Scylla olivacea</name>
    <name type="common">Orange mud crab</name>
    <name type="synonym">Cancer olivacea</name>
    <dbReference type="NCBI Taxonomy" id="85551"/>
    <lineage>
        <taxon>Eukaryota</taxon>
        <taxon>Metazoa</taxon>
        <taxon>Ecdysozoa</taxon>
        <taxon>Arthropoda</taxon>
        <taxon>Crustacea</taxon>
        <taxon>Multicrustacea</taxon>
        <taxon>Malacostraca</taxon>
        <taxon>Eumalacostraca</taxon>
        <taxon>Eucarida</taxon>
        <taxon>Decapoda</taxon>
        <taxon>Pleocyemata</taxon>
        <taxon>Brachyura</taxon>
        <taxon>Eubrachyura</taxon>
        <taxon>Portunoidea</taxon>
        <taxon>Portunidae</taxon>
        <taxon>Portuninae</taxon>
        <taxon>Scylla</taxon>
    </lineage>
</organism>
<proteinExistence type="inferred from homology"/>
<feature type="region of interest" description="Disordered" evidence="6">
    <location>
        <begin position="197"/>
        <end position="284"/>
    </location>
</feature>
<dbReference type="PANTHER" id="PTHR31334">
    <property type="entry name" value="SMITH-MAGENIS SYNDROME REGION GENE 8 PROTEIN"/>
    <property type="match status" value="1"/>
</dbReference>
<evidence type="ECO:0000256" key="1">
    <source>
        <dbReference type="ARBA" id="ARBA00004496"/>
    </source>
</evidence>
<dbReference type="GO" id="GO:0005096">
    <property type="term" value="F:GTPase activator activity"/>
    <property type="evidence" value="ECO:0007669"/>
    <property type="project" value="InterPro"/>
</dbReference>
<dbReference type="GO" id="GO:0005085">
    <property type="term" value="F:guanyl-nucleotide exchange factor activity"/>
    <property type="evidence" value="ECO:0007669"/>
    <property type="project" value="UniProtKB-KW"/>
</dbReference>
<keyword evidence="2" id="KW-0963">Cytoplasm</keyword>
<evidence type="ECO:0000256" key="6">
    <source>
        <dbReference type="SAM" id="MobiDB-lite"/>
    </source>
</evidence>
<reference evidence="8" key="1">
    <citation type="submission" date="2015-09" db="EMBL/GenBank/DDBJ databases">
        <title>Scylla olivacea transcriptome.</title>
        <authorList>
            <person name="Ikhwanuddin M."/>
        </authorList>
    </citation>
    <scope>NUCLEOTIDE SEQUENCE</scope>
</reference>
<feature type="region of interest" description="Disordered" evidence="6">
    <location>
        <begin position="501"/>
        <end position="576"/>
    </location>
</feature>
<feature type="domain" description="UDENN FLCN/SMCR8-type" evidence="7">
    <location>
        <begin position="41"/>
        <end position="828"/>
    </location>
</feature>
<dbReference type="AlphaFoldDB" id="A0A0N7ZBN1"/>
<dbReference type="EMBL" id="GDRN01080902">
    <property type="protein sequence ID" value="JAI62112.1"/>
    <property type="molecule type" value="Transcribed_RNA"/>
</dbReference>
<dbReference type="PANTHER" id="PTHR31334:SF1">
    <property type="entry name" value="GUANINE NUCLEOTIDE EXCHANGE PROTEIN SMCR8"/>
    <property type="match status" value="1"/>
</dbReference>
<feature type="compositionally biased region" description="Basic and acidic residues" evidence="6">
    <location>
        <begin position="521"/>
        <end position="541"/>
    </location>
</feature>
<evidence type="ECO:0000256" key="5">
    <source>
        <dbReference type="ARBA" id="ARBA00038137"/>
    </source>
</evidence>
<dbReference type="GO" id="GO:0005737">
    <property type="term" value="C:cytoplasm"/>
    <property type="evidence" value="ECO:0007669"/>
    <property type="project" value="UniProtKB-SubCell"/>
</dbReference>
<dbReference type="GO" id="GO:0006914">
    <property type="term" value="P:autophagy"/>
    <property type="evidence" value="ECO:0007669"/>
    <property type="project" value="UniProtKB-KW"/>
</dbReference>
<evidence type="ECO:0000313" key="8">
    <source>
        <dbReference type="EMBL" id="JAI62112.1"/>
    </source>
</evidence>
<name>A0A0N7ZBN1_SCYOL</name>
<evidence type="ECO:0000256" key="2">
    <source>
        <dbReference type="ARBA" id="ARBA00022490"/>
    </source>
</evidence>
<accession>A0A0N7ZBN1</accession>
<dbReference type="PROSITE" id="PS51834">
    <property type="entry name" value="DENN_FLCN_SMCR8"/>
    <property type="match status" value="1"/>
</dbReference>
<comment type="similarity">
    <text evidence="5">Belongs to the SMCR8 family.</text>
</comment>
<comment type="subcellular location">
    <subcellularLocation>
        <location evidence="1">Cytoplasm</location>
    </subcellularLocation>
</comment>
<feature type="compositionally biased region" description="Basic and acidic residues" evidence="6">
    <location>
        <begin position="563"/>
        <end position="575"/>
    </location>
</feature>
<feature type="compositionally biased region" description="Polar residues" evidence="6">
    <location>
        <begin position="219"/>
        <end position="251"/>
    </location>
</feature>
<evidence type="ECO:0000256" key="4">
    <source>
        <dbReference type="ARBA" id="ARBA00023006"/>
    </source>
</evidence>
<keyword evidence="4" id="KW-0072">Autophagy</keyword>